<dbReference type="Pfam" id="PF07686">
    <property type="entry name" value="V-set"/>
    <property type="match status" value="1"/>
</dbReference>
<name>A0A3N0YBQ5_ANAGA</name>
<dbReference type="AlphaFoldDB" id="A0A3N0YBQ5"/>
<dbReference type="Gene3D" id="2.60.40.10">
    <property type="entry name" value="Immunoglobulins"/>
    <property type="match status" value="2"/>
</dbReference>
<evidence type="ECO:0000259" key="7">
    <source>
        <dbReference type="SMART" id="SM00409"/>
    </source>
</evidence>
<dbReference type="InterPro" id="IPR015631">
    <property type="entry name" value="CD2/SLAM_rcpt"/>
</dbReference>
<feature type="region of interest" description="Disordered" evidence="5">
    <location>
        <begin position="267"/>
        <end position="294"/>
    </location>
</feature>
<keyword evidence="9" id="KW-1185">Reference proteome</keyword>
<organism evidence="8 9">
    <name type="scientific">Anabarilius grahami</name>
    <name type="common">Kanglang fish</name>
    <name type="synonym">Barilius grahami</name>
    <dbReference type="NCBI Taxonomy" id="495550"/>
    <lineage>
        <taxon>Eukaryota</taxon>
        <taxon>Metazoa</taxon>
        <taxon>Chordata</taxon>
        <taxon>Craniata</taxon>
        <taxon>Vertebrata</taxon>
        <taxon>Euteleostomi</taxon>
        <taxon>Actinopterygii</taxon>
        <taxon>Neopterygii</taxon>
        <taxon>Teleostei</taxon>
        <taxon>Ostariophysi</taxon>
        <taxon>Cypriniformes</taxon>
        <taxon>Xenocyprididae</taxon>
        <taxon>Xenocypridinae</taxon>
        <taxon>Xenocypridinae incertae sedis</taxon>
        <taxon>Anabarilius</taxon>
    </lineage>
</organism>
<dbReference type="SMART" id="SM00409">
    <property type="entry name" value="IG"/>
    <property type="match status" value="1"/>
</dbReference>
<dbReference type="PANTHER" id="PTHR12080">
    <property type="entry name" value="SIGNALING LYMPHOCYTIC ACTIVATION MOLECULE"/>
    <property type="match status" value="1"/>
</dbReference>
<sequence>MYIHGVKVNPHSSYKDRVDFNNKTLSLTLKNMQKTDSGLYTARANGETEKNIVIYRVSVIDAVEAPVLTVNSNWSSSDSCNFSCNGSNIIISSIYNSRSCSPEKVTSSDNTLRLNCSDDYIMCNHSNPLSWKIDRKKVNEFCTVDQEITQTDVQSALPSWFILICLLTTSLLASVISWCLYKRKKDHSYTPDQQNEKVGENIKPQMPLDMLEKSKNPSTIYDTVREHGSPDVTMETNQTSPSHDSVNQENIKPQKSLEMLEKSENPHTVYDTTGESGQPDVTMETNQTSPNHDSVKQTCTEMEFLFAMMACNLLLFISLLTYNTGFSAEISKFVQTGNPVQLDIQTQELPEFDELSWRNDKSENIVKYINGTKTVKPHSSYKNRIDFNTETFSLTLKNMQRTDSGLYTARISGESEKIFATYRVSVLDAVEAPVLTLNSNLSSSDPCSFTCKGSNIIISSIYNSSSCSPEEVTSSDNYTLTLNCSDDYIMCKHSNPVSWKNVTKKVNELCTVDQDRAHICSPCNPNVPDVGQIWATLCCCLGGSSLETPALGAALGLNFIHHHIIPG</sequence>
<evidence type="ECO:0000256" key="4">
    <source>
        <dbReference type="ARBA" id="ARBA00023180"/>
    </source>
</evidence>
<comment type="subcellular location">
    <subcellularLocation>
        <location evidence="1">Membrane</location>
    </subcellularLocation>
</comment>
<evidence type="ECO:0000256" key="1">
    <source>
        <dbReference type="ARBA" id="ARBA00004370"/>
    </source>
</evidence>
<dbReference type="EMBL" id="RJVU01047875">
    <property type="protein sequence ID" value="ROL43669.1"/>
    <property type="molecule type" value="Genomic_DNA"/>
</dbReference>
<dbReference type="SUPFAM" id="SSF48726">
    <property type="entry name" value="Immunoglobulin"/>
    <property type="match status" value="2"/>
</dbReference>
<feature type="compositionally biased region" description="Polar residues" evidence="5">
    <location>
        <begin position="234"/>
        <end position="250"/>
    </location>
</feature>
<reference evidence="8 9" key="1">
    <citation type="submission" date="2018-10" db="EMBL/GenBank/DDBJ databases">
        <title>Genome assembly for a Yunnan-Guizhou Plateau 3E fish, Anabarilius grahami (Regan), and its evolutionary and genetic applications.</title>
        <authorList>
            <person name="Jiang W."/>
        </authorList>
    </citation>
    <scope>NUCLEOTIDE SEQUENCE [LARGE SCALE GENOMIC DNA]</scope>
    <source>
        <strain evidence="8">AG-KIZ</strain>
        <tissue evidence="8">Muscle</tissue>
    </source>
</reference>
<feature type="domain" description="Immunoglobulin" evidence="7">
    <location>
        <begin position="329"/>
        <end position="427"/>
    </location>
</feature>
<comment type="caution">
    <text evidence="8">The sequence shown here is derived from an EMBL/GenBank/DDBJ whole genome shotgun (WGS) entry which is preliminary data.</text>
</comment>
<keyword evidence="4" id="KW-0325">Glycoprotein</keyword>
<accession>A0A3N0YBQ5</accession>
<feature type="region of interest" description="Disordered" evidence="5">
    <location>
        <begin position="189"/>
        <end position="250"/>
    </location>
</feature>
<dbReference type="PANTHER" id="PTHR12080:SF56">
    <property type="entry name" value="NATURAL KILLER CELL RECEPTOR 2B4"/>
    <property type="match status" value="1"/>
</dbReference>
<dbReference type="OrthoDB" id="8955135at2759"/>
<feature type="compositionally biased region" description="Polar residues" evidence="5">
    <location>
        <begin position="283"/>
        <end position="294"/>
    </location>
</feature>
<evidence type="ECO:0000256" key="3">
    <source>
        <dbReference type="ARBA" id="ARBA00023136"/>
    </source>
</evidence>
<dbReference type="InterPro" id="IPR013783">
    <property type="entry name" value="Ig-like_fold"/>
</dbReference>
<keyword evidence="6" id="KW-0812">Transmembrane</keyword>
<evidence type="ECO:0000256" key="5">
    <source>
        <dbReference type="SAM" id="MobiDB-lite"/>
    </source>
</evidence>
<evidence type="ECO:0000313" key="8">
    <source>
        <dbReference type="EMBL" id="ROL43669.1"/>
    </source>
</evidence>
<dbReference type="Proteomes" id="UP000281406">
    <property type="component" value="Unassembled WGS sequence"/>
</dbReference>
<feature type="transmembrane region" description="Helical" evidence="6">
    <location>
        <begin position="160"/>
        <end position="181"/>
    </location>
</feature>
<dbReference type="InterPro" id="IPR003599">
    <property type="entry name" value="Ig_sub"/>
</dbReference>
<dbReference type="GO" id="GO:0016020">
    <property type="term" value="C:membrane"/>
    <property type="evidence" value="ECO:0007669"/>
    <property type="project" value="UniProtKB-SubCell"/>
</dbReference>
<dbReference type="InterPro" id="IPR013106">
    <property type="entry name" value="Ig_V-set"/>
</dbReference>
<feature type="transmembrane region" description="Helical" evidence="6">
    <location>
        <begin position="304"/>
        <end position="322"/>
    </location>
</feature>
<gene>
    <name evidence="8" type="ORF">DPX16_2907</name>
</gene>
<keyword evidence="2" id="KW-0732">Signal</keyword>
<evidence type="ECO:0000313" key="9">
    <source>
        <dbReference type="Proteomes" id="UP000281406"/>
    </source>
</evidence>
<keyword evidence="6" id="KW-1133">Transmembrane helix</keyword>
<dbReference type="InterPro" id="IPR036179">
    <property type="entry name" value="Ig-like_dom_sf"/>
</dbReference>
<keyword evidence="3 6" id="KW-0472">Membrane</keyword>
<protein>
    <submittedName>
        <fullName evidence="8">CD48 antigen</fullName>
    </submittedName>
</protein>
<proteinExistence type="predicted"/>
<evidence type="ECO:0000256" key="6">
    <source>
        <dbReference type="SAM" id="Phobius"/>
    </source>
</evidence>
<evidence type="ECO:0000256" key="2">
    <source>
        <dbReference type="ARBA" id="ARBA00022729"/>
    </source>
</evidence>